<dbReference type="OrthoDB" id="4849160at2759"/>
<dbReference type="GO" id="GO:0004497">
    <property type="term" value="F:monooxygenase activity"/>
    <property type="evidence" value="ECO:0007669"/>
    <property type="project" value="UniProtKB-KW"/>
</dbReference>
<comment type="cofactor">
    <cofactor evidence="1">
        <name>Cu(2+)</name>
        <dbReference type="ChEBI" id="CHEBI:29036"/>
    </cofactor>
</comment>
<dbReference type="Gene3D" id="2.70.50.70">
    <property type="match status" value="1"/>
</dbReference>
<reference evidence="7" key="1">
    <citation type="journal article" date="2020" name="Stud. Mycol.">
        <title>101 Dothideomycetes genomes: a test case for predicting lifestyles and emergence of pathogens.</title>
        <authorList>
            <person name="Haridas S."/>
            <person name="Albert R."/>
            <person name="Binder M."/>
            <person name="Bloem J."/>
            <person name="Labutti K."/>
            <person name="Salamov A."/>
            <person name="Andreopoulos B."/>
            <person name="Baker S."/>
            <person name="Barry K."/>
            <person name="Bills G."/>
            <person name="Bluhm B."/>
            <person name="Cannon C."/>
            <person name="Castanera R."/>
            <person name="Culley D."/>
            <person name="Daum C."/>
            <person name="Ezra D."/>
            <person name="Gonzalez J."/>
            <person name="Henrissat B."/>
            <person name="Kuo A."/>
            <person name="Liang C."/>
            <person name="Lipzen A."/>
            <person name="Lutzoni F."/>
            <person name="Magnuson J."/>
            <person name="Mondo S."/>
            <person name="Nolan M."/>
            <person name="Ohm R."/>
            <person name="Pangilinan J."/>
            <person name="Park H.-J."/>
            <person name="Ramirez L."/>
            <person name="Alfaro M."/>
            <person name="Sun H."/>
            <person name="Tritt A."/>
            <person name="Yoshinaga Y."/>
            <person name="Zwiers L.-H."/>
            <person name="Turgeon B."/>
            <person name="Goodwin S."/>
            <person name="Spatafora J."/>
            <person name="Crous P."/>
            <person name="Grigoriev I."/>
        </authorList>
    </citation>
    <scope>NUCLEOTIDE SEQUENCE</scope>
    <source>
        <strain evidence="7">CBS 122368</strain>
    </source>
</reference>
<dbReference type="InterPro" id="IPR049892">
    <property type="entry name" value="AA9"/>
</dbReference>
<feature type="signal peptide" evidence="5">
    <location>
        <begin position="1"/>
        <end position="20"/>
    </location>
</feature>
<keyword evidence="7" id="KW-0503">Monooxygenase</keyword>
<keyword evidence="8" id="KW-1185">Reference proteome</keyword>
<evidence type="ECO:0000259" key="6">
    <source>
        <dbReference type="Pfam" id="PF03443"/>
    </source>
</evidence>
<dbReference type="RefSeq" id="XP_033679062.1">
    <property type="nucleotide sequence ID" value="XM_033829863.1"/>
</dbReference>
<evidence type="ECO:0000256" key="3">
    <source>
        <dbReference type="ARBA" id="ARBA00022525"/>
    </source>
</evidence>
<dbReference type="CDD" id="cd21175">
    <property type="entry name" value="LPMO_AA9"/>
    <property type="match status" value="1"/>
</dbReference>
<evidence type="ECO:0000313" key="7">
    <source>
        <dbReference type="EMBL" id="KAF2244058.1"/>
    </source>
</evidence>
<feature type="domain" description="Auxiliary Activity family 9 catalytic" evidence="6">
    <location>
        <begin position="21"/>
        <end position="256"/>
    </location>
</feature>
<keyword evidence="5" id="KW-0732">Signal</keyword>
<proteinExistence type="predicted"/>
<dbReference type="GO" id="GO:0005576">
    <property type="term" value="C:extracellular region"/>
    <property type="evidence" value="ECO:0007669"/>
    <property type="project" value="UniProtKB-SubCell"/>
</dbReference>
<evidence type="ECO:0000256" key="2">
    <source>
        <dbReference type="ARBA" id="ARBA00004613"/>
    </source>
</evidence>
<organism evidence="7 8">
    <name type="scientific">Trematosphaeria pertusa</name>
    <dbReference type="NCBI Taxonomy" id="390896"/>
    <lineage>
        <taxon>Eukaryota</taxon>
        <taxon>Fungi</taxon>
        <taxon>Dikarya</taxon>
        <taxon>Ascomycota</taxon>
        <taxon>Pezizomycotina</taxon>
        <taxon>Dothideomycetes</taxon>
        <taxon>Pleosporomycetidae</taxon>
        <taxon>Pleosporales</taxon>
        <taxon>Massarineae</taxon>
        <taxon>Trematosphaeriaceae</taxon>
        <taxon>Trematosphaeria</taxon>
    </lineage>
</organism>
<keyword evidence="3" id="KW-0964">Secreted</keyword>
<accession>A0A6A6I245</accession>
<protein>
    <submittedName>
        <fullName evidence="7">Lytic polysaccharide monooxygenase</fullName>
    </submittedName>
</protein>
<dbReference type="PANTHER" id="PTHR33353:SF34">
    <property type="entry name" value="ENDO-BETA-1,4-GLUCANASE D"/>
    <property type="match status" value="1"/>
</dbReference>
<comment type="subcellular location">
    <subcellularLocation>
        <location evidence="2">Secreted</location>
    </subcellularLocation>
</comment>
<dbReference type="PANTHER" id="PTHR33353">
    <property type="entry name" value="PUTATIVE (AFU_ORTHOLOGUE AFUA_1G12560)-RELATED"/>
    <property type="match status" value="1"/>
</dbReference>
<dbReference type="AlphaFoldDB" id="A0A6A6I245"/>
<dbReference type="EMBL" id="ML987203">
    <property type="protein sequence ID" value="KAF2244058.1"/>
    <property type="molecule type" value="Genomic_DNA"/>
</dbReference>
<dbReference type="Proteomes" id="UP000800094">
    <property type="component" value="Unassembled WGS sequence"/>
</dbReference>
<sequence length="292" mass="31757">MSKLLNTGALLAALLSTAAGHTAVEEWQVGGKTYPGFYAGSKQDPGNDSPAWWTNQGWGYQPVYGDQINNPDIIAHMDASPSPYTAKAPAGSKVTFKWHHTGTCDGGEEGWDCSHHGWTSTYLAPCPGDCADVDKTALEFFKIDQSSLIDYREGRYSQGAPQEQTGYWGTDAIFYDNDNAQSVTIPQDIPSGNYVLRTEVVSIHNNGDVANRQFWPQAFNIKVTGGDDSAQMPAGKKGTELYSADDELLQWDLYWHEADKTFADAPGPALAECASMAAGSKARRSHARDFST</sequence>
<feature type="chain" id="PRO_5025481449" evidence="5">
    <location>
        <begin position="21"/>
        <end position="292"/>
    </location>
</feature>
<dbReference type="GeneID" id="54583193"/>
<evidence type="ECO:0000313" key="8">
    <source>
        <dbReference type="Proteomes" id="UP000800094"/>
    </source>
</evidence>
<dbReference type="Pfam" id="PF03443">
    <property type="entry name" value="AA9"/>
    <property type="match status" value="1"/>
</dbReference>
<keyword evidence="4" id="KW-1015">Disulfide bond</keyword>
<gene>
    <name evidence="7" type="ORF">BU26DRAFT_522775</name>
</gene>
<keyword evidence="7" id="KW-0560">Oxidoreductase</keyword>
<name>A0A6A6I245_9PLEO</name>
<evidence type="ECO:0000256" key="1">
    <source>
        <dbReference type="ARBA" id="ARBA00001973"/>
    </source>
</evidence>
<evidence type="ECO:0000256" key="5">
    <source>
        <dbReference type="SAM" id="SignalP"/>
    </source>
</evidence>
<evidence type="ECO:0000256" key="4">
    <source>
        <dbReference type="ARBA" id="ARBA00023157"/>
    </source>
</evidence>
<dbReference type="InterPro" id="IPR005103">
    <property type="entry name" value="AA9_LPMO"/>
</dbReference>